<evidence type="ECO:0000256" key="4">
    <source>
        <dbReference type="ARBA" id="ARBA00022989"/>
    </source>
</evidence>
<proteinExistence type="predicted"/>
<evidence type="ECO:0000256" key="6">
    <source>
        <dbReference type="SAM" id="Phobius"/>
    </source>
</evidence>
<evidence type="ECO:0000313" key="7">
    <source>
        <dbReference type="EMBL" id="TDP96947.1"/>
    </source>
</evidence>
<dbReference type="GO" id="GO:0015627">
    <property type="term" value="C:type II protein secretion system complex"/>
    <property type="evidence" value="ECO:0007669"/>
    <property type="project" value="InterPro"/>
</dbReference>
<dbReference type="PRINTS" id="PR00813">
    <property type="entry name" value="BCTERIALGSPG"/>
</dbReference>
<comment type="subcellular location">
    <subcellularLocation>
        <location evidence="1">Membrane</location>
        <topology evidence="1">Single-pass membrane protein</topology>
    </subcellularLocation>
</comment>
<dbReference type="EMBL" id="SNXX01000006">
    <property type="protein sequence ID" value="TDP96947.1"/>
    <property type="molecule type" value="Genomic_DNA"/>
</dbReference>
<dbReference type="AlphaFoldDB" id="A0A4R6SBU7"/>
<dbReference type="PANTHER" id="PTHR30093:SF44">
    <property type="entry name" value="TYPE II SECRETION SYSTEM CORE PROTEIN G"/>
    <property type="match status" value="1"/>
</dbReference>
<name>A0A4R6SBU7_9FIRM</name>
<sequence>MQKIRNLFKHEEGFTLIELLVVIAVLGILAAIAIPRLGGVTDKATRSEASSFLSSVKSGLEMYYVENDNSYPADGATLSDNAVLGQYISNFGEVTDDWSISYSYTDDDDFKVTMDHSDADISDVILQKSANGYVITP</sequence>
<keyword evidence="4 6" id="KW-1133">Transmembrane helix</keyword>
<dbReference type="NCBIfam" id="TIGR02532">
    <property type="entry name" value="IV_pilin_GFxxxE"/>
    <property type="match status" value="1"/>
</dbReference>
<dbReference type="PANTHER" id="PTHR30093">
    <property type="entry name" value="GENERAL SECRETION PATHWAY PROTEIN G"/>
    <property type="match status" value="1"/>
</dbReference>
<protein>
    <submittedName>
        <fullName evidence="7">General secretion pathway protein G</fullName>
    </submittedName>
</protein>
<accession>A0A4R6SBU7</accession>
<dbReference type="RefSeq" id="WP_133529980.1">
    <property type="nucleotide sequence ID" value="NZ_SNXX01000006.1"/>
</dbReference>
<evidence type="ECO:0000256" key="5">
    <source>
        <dbReference type="ARBA" id="ARBA00023136"/>
    </source>
</evidence>
<reference evidence="7 8" key="1">
    <citation type="submission" date="2019-03" db="EMBL/GenBank/DDBJ databases">
        <title>Subsurface microbial communities from deep shales in Ohio and West Virginia, USA.</title>
        <authorList>
            <person name="Wrighton K."/>
        </authorList>
    </citation>
    <scope>NUCLEOTIDE SEQUENCE [LARGE SCALE GENOMIC DNA]</scope>
    <source>
        <strain evidence="7 8">MSL 7</strain>
    </source>
</reference>
<evidence type="ECO:0000256" key="1">
    <source>
        <dbReference type="ARBA" id="ARBA00004167"/>
    </source>
</evidence>
<dbReference type="SUPFAM" id="SSF54523">
    <property type="entry name" value="Pili subunits"/>
    <property type="match status" value="1"/>
</dbReference>
<keyword evidence="3 6" id="KW-0812">Transmembrane</keyword>
<dbReference type="Proteomes" id="UP000295176">
    <property type="component" value="Unassembled WGS sequence"/>
</dbReference>
<evidence type="ECO:0000256" key="2">
    <source>
        <dbReference type="ARBA" id="ARBA00022481"/>
    </source>
</evidence>
<comment type="caution">
    <text evidence="7">The sequence shown here is derived from an EMBL/GenBank/DDBJ whole genome shotgun (WGS) entry which is preliminary data.</text>
</comment>
<dbReference type="PROSITE" id="PS00409">
    <property type="entry name" value="PROKAR_NTER_METHYL"/>
    <property type="match status" value="1"/>
</dbReference>
<evidence type="ECO:0000256" key="3">
    <source>
        <dbReference type="ARBA" id="ARBA00022692"/>
    </source>
</evidence>
<organism evidence="7 8">
    <name type="scientific">Halanaerobium saccharolyticum</name>
    <dbReference type="NCBI Taxonomy" id="43595"/>
    <lineage>
        <taxon>Bacteria</taxon>
        <taxon>Bacillati</taxon>
        <taxon>Bacillota</taxon>
        <taxon>Clostridia</taxon>
        <taxon>Halanaerobiales</taxon>
        <taxon>Halanaerobiaceae</taxon>
        <taxon>Halanaerobium</taxon>
    </lineage>
</organism>
<dbReference type="GO" id="GO:0015628">
    <property type="term" value="P:protein secretion by the type II secretion system"/>
    <property type="evidence" value="ECO:0007669"/>
    <property type="project" value="InterPro"/>
</dbReference>
<dbReference type="GO" id="GO:0016020">
    <property type="term" value="C:membrane"/>
    <property type="evidence" value="ECO:0007669"/>
    <property type="project" value="UniProtKB-SubCell"/>
</dbReference>
<keyword evidence="5 6" id="KW-0472">Membrane</keyword>
<dbReference type="Gene3D" id="3.30.700.10">
    <property type="entry name" value="Glycoprotein, Type 4 Pilin"/>
    <property type="match status" value="1"/>
</dbReference>
<keyword evidence="2" id="KW-0488">Methylation</keyword>
<gene>
    <name evidence="7" type="ORF">C7957_10642</name>
</gene>
<feature type="transmembrane region" description="Helical" evidence="6">
    <location>
        <begin position="12"/>
        <end position="34"/>
    </location>
</feature>
<dbReference type="InterPro" id="IPR012902">
    <property type="entry name" value="N_methyl_site"/>
</dbReference>
<dbReference type="Pfam" id="PF07963">
    <property type="entry name" value="N_methyl"/>
    <property type="match status" value="1"/>
</dbReference>
<dbReference type="InterPro" id="IPR000983">
    <property type="entry name" value="Bac_GSPG_pilin"/>
</dbReference>
<dbReference type="InterPro" id="IPR045584">
    <property type="entry name" value="Pilin-like"/>
</dbReference>
<evidence type="ECO:0000313" key="8">
    <source>
        <dbReference type="Proteomes" id="UP000295176"/>
    </source>
</evidence>